<evidence type="ECO:0000259" key="3">
    <source>
        <dbReference type="Pfam" id="PF26130"/>
    </source>
</evidence>
<proteinExistence type="predicted"/>
<dbReference type="Pfam" id="PF26130">
    <property type="entry name" value="PB1-like"/>
    <property type="match status" value="1"/>
</dbReference>
<evidence type="ECO:0008006" key="6">
    <source>
        <dbReference type="Google" id="ProtNLM"/>
    </source>
</evidence>
<name>A0AAV0Q070_9ROSI</name>
<dbReference type="EMBL" id="CAMGYJ010000009">
    <property type="protein sequence ID" value="CAI0476913.1"/>
    <property type="molecule type" value="Genomic_DNA"/>
</dbReference>
<evidence type="ECO:0000313" key="5">
    <source>
        <dbReference type="Proteomes" id="UP001154282"/>
    </source>
</evidence>
<evidence type="ECO:0000259" key="2">
    <source>
        <dbReference type="Pfam" id="PF10551"/>
    </source>
</evidence>
<organism evidence="4 5">
    <name type="scientific">Linum tenue</name>
    <dbReference type="NCBI Taxonomy" id="586396"/>
    <lineage>
        <taxon>Eukaryota</taxon>
        <taxon>Viridiplantae</taxon>
        <taxon>Streptophyta</taxon>
        <taxon>Embryophyta</taxon>
        <taxon>Tracheophyta</taxon>
        <taxon>Spermatophyta</taxon>
        <taxon>Magnoliopsida</taxon>
        <taxon>eudicotyledons</taxon>
        <taxon>Gunneridae</taxon>
        <taxon>Pentapetalae</taxon>
        <taxon>rosids</taxon>
        <taxon>fabids</taxon>
        <taxon>Malpighiales</taxon>
        <taxon>Linaceae</taxon>
        <taxon>Linum</taxon>
    </lineage>
</organism>
<dbReference type="InterPro" id="IPR058594">
    <property type="entry name" value="PB1-like_dom_pln"/>
</dbReference>
<comment type="caution">
    <text evidence="4">The sequence shown here is derived from an EMBL/GenBank/DDBJ whole genome shotgun (WGS) entry which is preliminary data.</text>
</comment>
<dbReference type="AlphaFoldDB" id="A0AAV0Q070"/>
<dbReference type="Pfam" id="PF10551">
    <property type="entry name" value="MULE"/>
    <property type="match status" value="1"/>
</dbReference>
<keyword evidence="5" id="KW-1185">Reference proteome</keyword>
<accession>A0AAV0Q070</accession>
<feature type="domain" description="PB1-like" evidence="3">
    <location>
        <begin position="10"/>
        <end position="71"/>
    </location>
</feature>
<evidence type="ECO:0000313" key="4">
    <source>
        <dbReference type="EMBL" id="CAI0476913.1"/>
    </source>
</evidence>
<protein>
    <recommendedName>
        <fullName evidence="6">Transposase</fullName>
    </recommendedName>
</protein>
<evidence type="ECO:0000256" key="1">
    <source>
        <dbReference type="SAM" id="MobiDB-lite"/>
    </source>
</evidence>
<dbReference type="InterPro" id="IPR018289">
    <property type="entry name" value="MULE_transposase_dom"/>
</dbReference>
<dbReference type="PANTHER" id="PTHR31973">
    <property type="entry name" value="POLYPROTEIN, PUTATIVE-RELATED"/>
    <property type="match status" value="1"/>
</dbReference>
<dbReference type="Proteomes" id="UP001154282">
    <property type="component" value="Unassembled WGS sequence"/>
</dbReference>
<gene>
    <name evidence="4" type="ORF">LITE_LOCUS40970</name>
</gene>
<feature type="region of interest" description="Disordered" evidence="1">
    <location>
        <begin position="169"/>
        <end position="201"/>
    </location>
</feature>
<reference evidence="4" key="1">
    <citation type="submission" date="2022-08" db="EMBL/GenBank/DDBJ databases">
        <authorList>
            <person name="Gutierrez-Valencia J."/>
        </authorList>
    </citation>
    <scope>NUCLEOTIDE SEQUENCE</scope>
</reference>
<sequence length="528" mass="60396">MLDTSEAVPKYVGGVEDRVDVAVDVMSYFELVSILIQDFDYLSVEKMWYLTPGQSMEHGLHEIANDSDVMNGLLGDAELGEVVVFFEATKFLGEMGDNYGNSEDVADEEGDNSGVAEFIRLDDYEAQTSDEEYHEIRARCRRMRQKCMFEATGLGEEVGLVFVDEDEVQQSVQQEDGEPEVHPTVNEEENAGEGQRTDNMDDVDVDVEGSEASFYRGSEDSNHVRGNLDEEEEVSMIDKCRFYDPNCDHKTLSITTHMRFASPKQFQEAITKHSIEIGADIRWVRSSEKRKEAVFAQKCGWRVYASWYGKRETFMVKGVGTPHDCPRTFRIRGATSKWIATQFLDRFRVEQDWDVNLMAAEIKQKYNVEVTRKICYRARIEARRILHGSLQEDFNRIRSYIGHLQRVDPDGTFRLEVDLDPGSDNVFFKRFYVGFSSVCRGFLEGCRPFFCLDGCFLKGEVKGMLLSAVGKDGNNHMYPIAWAVVESENGSSWTWFLQILKEQLGLQDGNGWKIVSDQQKASFHFHLI</sequence>
<dbReference type="PANTHER" id="PTHR31973:SF187">
    <property type="entry name" value="MUTATOR TRANSPOSASE MUDRA PROTEIN"/>
    <property type="match status" value="1"/>
</dbReference>
<feature type="domain" description="MULE transposase" evidence="2">
    <location>
        <begin position="450"/>
        <end position="521"/>
    </location>
</feature>